<feature type="transmembrane region" description="Helical" evidence="6">
    <location>
        <begin position="267"/>
        <end position="289"/>
    </location>
</feature>
<feature type="transmembrane region" description="Helical" evidence="6">
    <location>
        <begin position="400"/>
        <end position="423"/>
    </location>
</feature>
<accession>A0A1Y2HTX4</accession>
<dbReference type="GO" id="GO:0006506">
    <property type="term" value="P:GPI anchor biosynthetic process"/>
    <property type="evidence" value="ECO:0007669"/>
    <property type="project" value="TreeGrafter"/>
</dbReference>
<sequence>MWAGSRMDNSDAQFSGFRKNLPILFAVAPIHLLLSTIVRRLSPARWIHFSLAFSLIFLTVAHGFHLLKILALLVINFAISKAAGGSKWNPLLTWTWNVGTLFLIEWTKGFKFLNPDPEANVFGGIMRWDVTFNITVLRLISFNLDSYWAHHDSGSRIIDSHKCSEPPSATTALQAPYCCAKLRTQLPHPLPAYSLTTYLAYAMYIPLFFAGPILTFNSFLSQLPTSRPSPLPLRSNLLYTMRLLFALFLMDLFMHLFHIPALTRAQAWTHLAPSSLAAIGFLNLKHIWLKLLIIWRFFRTWSLWDAIIPPENMRRCVSNNYSTLAFWRDWHASFNLWNVRYLYVPLGGARTRMWNTWVIFTFVAVWHDLKLKLFAWGWLIALFMVPELVAKWATRAWWEASGVGFVACMVICLFASSQIMFEIRNEEERRRRKRWVEAGVGGADNGEDQEEKVPLVQVGVTAASGMGSGAGGDNGSVVRGRAAAVNGMDSF</sequence>
<proteinExistence type="inferred from homology"/>
<dbReference type="AlphaFoldDB" id="A0A1Y2HTX4"/>
<dbReference type="Pfam" id="PF03062">
    <property type="entry name" value="MBOAT"/>
    <property type="match status" value="1"/>
</dbReference>
<keyword evidence="3 6" id="KW-0812">Transmembrane</keyword>
<reference evidence="7 8" key="1">
    <citation type="submission" date="2016-07" db="EMBL/GenBank/DDBJ databases">
        <title>Pervasive Adenine N6-methylation of Active Genes in Fungi.</title>
        <authorList>
            <consortium name="DOE Joint Genome Institute"/>
            <person name="Mondo S.J."/>
            <person name="Dannebaum R.O."/>
            <person name="Kuo R.C."/>
            <person name="Labutti K."/>
            <person name="Haridas S."/>
            <person name="Kuo A."/>
            <person name="Salamov A."/>
            <person name="Ahrendt S.R."/>
            <person name="Lipzen A."/>
            <person name="Sullivan W."/>
            <person name="Andreopoulos W.B."/>
            <person name="Clum A."/>
            <person name="Lindquist E."/>
            <person name="Daum C."/>
            <person name="Ramamoorthy G.K."/>
            <person name="Gryganskyi A."/>
            <person name="Culley D."/>
            <person name="Magnuson J.K."/>
            <person name="James T.Y."/>
            <person name="O'Malley M.A."/>
            <person name="Stajich J.E."/>
            <person name="Spatafora J.W."/>
            <person name="Visel A."/>
            <person name="Grigoriev I.V."/>
        </authorList>
    </citation>
    <scope>NUCLEOTIDE SEQUENCE [LARGE SCALE GENOMIC DNA]</scope>
    <source>
        <strain evidence="7 8">PL171</strain>
    </source>
</reference>
<gene>
    <name evidence="7" type="ORF">BCR44DRAFT_1430733</name>
</gene>
<comment type="caution">
    <text evidence="7">The sequence shown here is derived from an EMBL/GenBank/DDBJ whole genome shotgun (WGS) entry which is preliminary data.</text>
</comment>
<keyword evidence="4 6" id="KW-1133">Transmembrane helix</keyword>
<feature type="transmembrane region" description="Helical" evidence="6">
    <location>
        <begin position="51"/>
        <end position="79"/>
    </location>
</feature>
<evidence type="ECO:0000256" key="4">
    <source>
        <dbReference type="ARBA" id="ARBA00022989"/>
    </source>
</evidence>
<feature type="transmembrane region" description="Helical" evidence="6">
    <location>
        <begin position="241"/>
        <end position="261"/>
    </location>
</feature>
<dbReference type="Proteomes" id="UP000193411">
    <property type="component" value="Unassembled WGS sequence"/>
</dbReference>
<dbReference type="GO" id="GO:0005783">
    <property type="term" value="C:endoplasmic reticulum"/>
    <property type="evidence" value="ECO:0007669"/>
    <property type="project" value="TreeGrafter"/>
</dbReference>
<evidence type="ECO:0000313" key="7">
    <source>
        <dbReference type="EMBL" id="ORZ37231.1"/>
    </source>
</evidence>
<evidence type="ECO:0000256" key="3">
    <source>
        <dbReference type="ARBA" id="ARBA00022692"/>
    </source>
</evidence>
<comment type="subcellular location">
    <subcellularLocation>
        <location evidence="1">Membrane</location>
        <topology evidence="1">Multi-pass membrane protein</topology>
    </subcellularLocation>
</comment>
<feature type="transmembrane region" description="Helical" evidence="6">
    <location>
        <begin position="91"/>
        <end position="107"/>
    </location>
</feature>
<organism evidence="7 8">
    <name type="scientific">Catenaria anguillulae PL171</name>
    <dbReference type="NCBI Taxonomy" id="765915"/>
    <lineage>
        <taxon>Eukaryota</taxon>
        <taxon>Fungi</taxon>
        <taxon>Fungi incertae sedis</taxon>
        <taxon>Blastocladiomycota</taxon>
        <taxon>Blastocladiomycetes</taxon>
        <taxon>Blastocladiales</taxon>
        <taxon>Catenariaceae</taxon>
        <taxon>Catenaria</taxon>
    </lineage>
</organism>
<evidence type="ECO:0000313" key="8">
    <source>
        <dbReference type="Proteomes" id="UP000193411"/>
    </source>
</evidence>
<evidence type="ECO:0000256" key="1">
    <source>
        <dbReference type="ARBA" id="ARBA00004141"/>
    </source>
</evidence>
<dbReference type="STRING" id="765915.A0A1Y2HTX4"/>
<comment type="similarity">
    <text evidence="2">Belongs to the membrane-bound acyltransferase family.</text>
</comment>
<dbReference type="InterPro" id="IPR004299">
    <property type="entry name" value="MBOAT_fam"/>
</dbReference>
<protein>
    <submittedName>
        <fullName evidence="7">MBOAT, membrane-bound O-acyltransferase family-domain-containing protein</fullName>
    </submittedName>
</protein>
<keyword evidence="7" id="KW-0808">Transferase</keyword>
<evidence type="ECO:0000256" key="5">
    <source>
        <dbReference type="ARBA" id="ARBA00023136"/>
    </source>
</evidence>
<evidence type="ECO:0000256" key="6">
    <source>
        <dbReference type="SAM" id="Phobius"/>
    </source>
</evidence>
<feature type="transmembrane region" description="Helical" evidence="6">
    <location>
        <begin position="21"/>
        <end position="39"/>
    </location>
</feature>
<dbReference type="PANTHER" id="PTHR13285">
    <property type="entry name" value="ACYLTRANSFERASE"/>
    <property type="match status" value="1"/>
</dbReference>
<keyword evidence="7" id="KW-0012">Acyltransferase</keyword>
<feature type="transmembrane region" description="Helical" evidence="6">
    <location>
        <begin position="198"/>
        <end position="220"/>
    </location>
</feature>
<dbReference type="GO" id="GO:0016020">
    <property type="term" value="C:membrane"/>
    <property type="evidence" value="ECO:0007669"/>
    <property type="project" value="UniProtKB-SubCell"/>
</dbReference>
<dbReference type="EMBL" id="MCFL01000013">
    <property type="protein sequence ID" value="ORZ37231.1"/>
    <property type="molecule type" value="Genomic_DNA"/>
</dbReference>
<dbReference type="OrthoDB" id="420606at2759"/>
<dbReference type="InterPro" id="IPR051085">
    <property type="entry name" value="MB_O-acyltransferase"/>
</dbReference>
<keyword evidence="5 6" id="KW-0472">Membrane</keyword>
<name>A0A1Y2HTX4_9FUNG</name>
<dbReference type="PANTHER" id="PTHR13285:SF18">
    <property type="entry name" value="PROTEIN-CYSTEINE N-PALMITOYLTRANSFERASE RASP"/>
    <property type="match status" value="1"/>
</dbReference>
<keyword evidence="8" id="KW-1185">Reference proteome</keyword>
<dbReference type="GO" id="GO:0008374">
    <property type="term" value="F:O-acyltransferase activity"/>
    <property type="evidence" value="ECO:0007669"/>
    <property type="project" value="TreeGrafter"/>
</dbReference>
<evidence type="ECO:0000256" key="2">
    <source>
        <dbReference type="ARBA" id="ARBA00010323"/>
    </source>
</evidence>